<comment type="cofactor">
    <cofactor evidence="1">
        <name>heme</name>
        <dbReference type="ChEBI" id="CHEBI:30413"/>
    </cofactor>
</comment>
<comment type="similarity">
    <text evidence="2">Belongs to the cytochrome P450 family.</text>
</comment>
<dbReference type="SUPFAM" id="SSF48264">
    <property type="entry name" value="Cytochrome P450"/>
    <property type="match status" value="1"/>
</dbReference>
<keyword evidence="4" id="KW-0479">Metal-binding</keyword>
<keyword evidence="7" id="KW-0503">Monooxygenase</keyword>
<dbReference type="EMBL" id="BAAANK010000003">
    <property type="protein sequence ID" value="GAA1831572.1"/>
    <property type="molecule type" value="Genomic_DNA"/>
</dbReference>
<evidence type="ECO:0000256" key="7">
    <source>
        <dbReference type="ARBA" id="ARBA00023033"/>
    </source>
</evidence>
<keyword evidence="9" id="KW-1185">Reference proteome</keyword>
<keyword evidence="6" id="KW-0408">Iron</keyword>
<evidence type="ECO:0000313" key="8">
    <source>
        <dbReference type="EMBL" id="GAA1831572.1"/>
    </source>
</evidence>
<dbReference type="InterPro" id="IPR036396">
    <property type="entry name" value="Cyt_P450_sf"/>
</dbReference>
<evidence type="ECO:0000256" key="4">
    <source>
        <dbReference type="ARBA" id="ARBA00022723"/>
    </source>
</evidence>
<dbReference type="PANTHER" id="PTHR24286">
    <property type="entry name" value="CYTOCHROME P450 26"/>
    <property type="match status" value="1"/>
</dbReference>
<evidence type="ECO:0000256" key="3">
    <source>
        <dbReference type="ARBA" id="ARBA00022617"/>
    </source>
</evidence>
<organism evidence="8 9">
    <name type="scientific">Agromyces salentinus</name>
    <dbReference type="NCBI Taxonomy" id="269421"/>
    <lineage>
        <taxon>Bacteria</taxon>
        <taxon>Bacillati</taxon>
        <taxon>Actinomycetota</taxon>
        <taxon>Actinomycetes</taxon>
        <taxon>Micrococcales</taxon>
        <taxon>Microbacteriaceae</taxon>
        <taxon>Agromyces</taxon>
    </lineage>
</organism>
<accession>A0ABN2MLK4</accession>
<dbReference type="PANTHER" id="PTHR24286:SF24">
    <property type="entry name" value="LANOSTEROL 14-ALPHA DEMETHYLASE"/>
    <property type="match status" value="1"/>
</dbReference>
<proteinExistence type="inferred from homology"/>
<evidence type="ECO:0000256" key="2">
    <source>
        <dbReference type="ARBA" id="ARBA00010617"/>
    </source>
</evidence>
<sequence>MTQTMRRPSEAGIPRSGALDDGPGFLLDGYTFGQRRFRKLGTDAFTTRLAGRPATVVYGADAARIFYEGDRFSRERAMPTSVQHLLQDEGSVQTLEGAAHHHRKTMFMQMLRPEAVAGLTRIFDAEWTAATVRHADTTRSLYDVAVETLTRAAVAWCGIPEEAVDVRQLAGDLAAMVDRAASFGPPNWAARARRRRAEASARSLIERVRRGELSIADETPVRRIATETDADGGLLPVEVAAVELLNVLRPIVAVSRYLVFGAHALHHHPAWARGVAADDEAAVRFANEVRRRYPFFPVMGGTVQRAFDWRSRTFQPGEWVVLDLYATNHDARAWSAPERFNPDRFTGWNGDPNTLVPQGAGEVATGHRCPGEAATIALTAEFVQRVAAEAPFTVPPQDLRIGLRRMPALPRDRFRVRFAGPGAA</sequence>
<dbReference type="Proteomes" id="UP001501746">
    <property type="component" value="Unassembled WGS sequence"/>
</dbReference>
<name>A0ABN2MLK4_9MICO</name>
<protein>
    <submittedName>
        <fullName evidence="8">Cytochrome P450</fullName>
    </submittedName>
</protein>
<evidence type="ECO:0000256" key="1">
    <source>
        <dbReference type="ARBA" id="ARBA00001971"/>
    </source>
</evidence>
<dbReference type="Gene3D" id="1.10.630.10">
    <property type="entry name" value="Cytochrome P450"/>
    <property type="match status" value="1"/>
</dbReference>
<dbReference type="CDD" id="cd11067">
    <property type="entry name" value="CYP152"/>
    <property type="match status" value="1"/>
</dbReference>
<evidence type="ECO:0000256" key="6">
    <source>
        <dbReference type="ARBA" id="ARBA00023004"/>
    </source>
</evidence>
<reference evidence="8 9" key="1">
    <citation type="journal article" date="2019" name="Int. J. Syst. Evol. Microbiol.">
        <title>The Global Catalogue of Microorganisms (GCM) 10K type strain sequencing project: providing services to taxonomists for standard genome sequencing and annotation.</title>
        <authorList>
            <consortium name="The Broad Institute Genomics Platform"/>
            <consortium name="The Broad Institute Genome Sequencing Center for Infectious Disease"/>
            <person name="Wu L."/>
            <person name="Ma J."/>
        </authorList>
    </citation>
    <scope>NUCLEOTIDE SEQUENCE [LARGE SCALE GENOMIC DNA]</scope>
    <source>
        <strain evidence="8 9">JCM 14323</strain>
    </source>
</reference>
<evidence type="ECO:0000256" key="5">
    <source>
        <dbReference type="ARBA" id="ARBA00023002"/>
    </source>
</evidence>
<dbReference type="InterPro" id="IPR001128">
    <property type="entry name" value="Cyt_P450"/>
</dbReference>
<keyword evidence="5" id="KW-0560">Oxidoreductase</keyword>
<evidence type="ECO:0000313" key="9">
    <source>
        <dbReference type="Proteomes" id="UP001501746"/>
    </source>
</evidence>
<dbReference type="RefSeq" id="WP_246205362.1">
    <property type="nucleotide sequence ID" value="NZ_BAAANK010000003.1"/>
</dbReference>
<gene>
    <name evidence="8" type="ORF">GCM10009750_14460</name>
</gene>
<keyword evidence="3" id="KW-0349">Heme</keyword>
<comment type="caution">
    <text evidence="8">The sequence shown here is derived from an EMBL/GenBank/DDBJ whole genome shotgun (WGS) entry which is preliminary data.</text>
</comment>
<dbReference type="Pfam" id="PF00067">
    <property type="entry name" value="p450"/>
    <property type="match status" value="1"/>
</dbReference>